<organism evidence="14">
    <name type="scientific">Methyloraptor flagellatus</name>
    <dbReference type="NCBI Taxonomy" id="3162530"/>
    <lineage>
        <taxon>Bacteria</taxon>
        <taxon>Pseudomonadati</taxon>
        <taxon>Pseudomonadota</taxon>
        <taxon>Alphaproteobacteria</taxon>
        <taxon>Hyphomicrobiales</taxon>
        <taxon>Ancalomicrobiaceae</taxon>
        <taxon>Methyloraptor</taxon>
    </lineage>
</organism>
<feature type="transmembrane region" description="Helical" evidence="12">
    <location>
        <begin position="56"/>
        <end position="77"/>
    </location>
</feature>
<dbReference type="InterPro" id="IPR035906">
    <property type="entry name" value="MetI-like_sf"/>
</dbReference>
<dbReference type="NCBIfam" id="TIGR01726">
    <property type="entry name" value="HEQRo_perm_3TM"/>
    <property type="match status" value="1"/>
</dbReference>
<dbReference type="AlphaFoldDB" id="A0AAU7XA98"/>
<evidence type="ECO:0000259" key="13">
    <source>
        <dbReference type="PROSITE" id="PS50928"/>
    </source>
</evidence>
<dbReference type="Gene3D" id="1.10.3720.10">
    <property type="entry name" value="MetI-like"/>
    <property type="match status" value="1"/>
</dbReference>
<dbReference type="PROSITE" id="PS50928">
    <property type="entry name" value="ABC_TM1"/>
    <property type="match status" value="1"/>
</dbReference>
<name>A0AAU7XA98_9HYPH</name>
<gene>
    <name evidence="14" type="ORF">ABS361_22200</name>
</gene>
<keyword evidence="3 12" id="KW-0813">Transport</keyword>
<feature type="domain" description="ABC transmembrane type-1" evidence="13">
    <location>
        <begin position="20"/>
        <end position="209"/>
    </location>
</feature>
<evidence type="ECO:0000256" key="7">
    <source>
        <dbReference type="ARBA" id="ARBA00022989"/>
    </source>
</evidence>
<sequence length="218" mass="23280">MGGFDLGVIIQALPFLGEGLATSFALLGLAMAGGILLGTLIAILRLAGPAPIRWLAVAYVNALRTVPLIMGIFWLYLLVPLVIGRPIGAFVSALVAFVLFEAAFYSEIVRAGIEGVPRGQMAAAEASGMSRAQAFVHVILPQAFRRMLPVLVSQSIALFQDTSLVYVIGLHDFMTATAVTANREGRLVELYLFAAAVYFLISFAASRLVQRLNAAQVI</sequence>
<keyword evidence="4" id="KW-1003">Cell membrane</keyword>
<keyword evidence="7 12" id="KW-1133">Transmembrane helix</keyword>
<evidence type="ECO:0000256" key="8">
    <source>
        <dbReference type="ARBA" id="ARBA00023136"/>
    </source>
</evidence>
<proteinExistence type="inferred from homology"/>
<keyword evidence="6" id="KW-0029">Amino-acid transport</keyword>
<dbReference type="InterPro" id="IPR000515">
    <property type="entry name" value="MetI-like"/>
</dbReference>
<dbReference type="GO" id="GO:0043190">
    <property type="term" value="C:ATP-binding cassette (ABC) transporter complex"/>
    <property type="evidence" value="ECO:0007669"/>
    <property type="project" value="InterPro"/>
</dbReference>
<feature type="transmembrane region" description="Helical" evidence="12">
    <location>
        <begin position="20"/>
        <end position="44"/>
    </location>
</feature>
<keyword evidence="8 12" id="KW-0472">Membrane</keyword>
<dbReference type="KEGG" id="mflg:ABS361_22200"/>
<dbReference type="GO" id="GO:0006865">
    <property type="term" value="P:amino acid transport"/>
    <property type="evidence" value="ECO:0007669"/>
    <property type="project" value="UniProtKB-KW"/>
</dbReference>
<feature type="transmembrane region" description="Helical" evidence="12">
    <location>
        <begin position="83"/>
        <end position="104"/>
    </location>
</feature>
<evidence type="ECO:0000256" key="1">
    <source>
        <dbReference type="ARBA" id="ARBA00004429"/>
    </source>
</evidence>
<evidence type="ECO:0000256" key="5">
    <source>
        <dbReference type="ARBA" id="ARBA00022692"/>
    </source>
</evidence>
<dbReference type="RefSeq" id="WP_407049762.1">
    <property type="nucleotide sequence ID" value="NZ_CP158568.1"/>
</dbReference>
<comment type="similarity">
    <text evidence="2">Belongs to the binding-protein-dependent transport system permease family. HisMQ subfamily.</text>
</comment>
<accession>A0AAU7XA98</accession>
<dbReference type="FunFam" id="1.10.3720.10:FF:000006">
    <property type="entry name" value="Glutamate/aspartate ABC transporter, permease protein GltK"/>
    <property type="match status" value="1"/>
</dbReference>
<dbReference type="InterPro" id="IPR010065">
    <property type="entry name" value="AA_ABC_transptr_permease_3TM"/>
</dbReference>
<dbReference type="PANTHER" id="PTHR30614">
    <property type="entry name" value="MEMBRANE COMPONENT OF AMINO ACID ABC TRANSPORTER"/>
    <property type="match status" value="1"/>
</dbReference>
<protein>
    <recommendedName>
        <fullName evidence="11">Glutamate/aspartate import permease protein GltK</fullName>
    </recommendedName>
</protein>
<evidence type="ECO:0000256" key="11">
    <source>
        <dbReference type="ARBA" id="ARBA00073645"/>
    </source>
</evidence>
<dbReference type="EMBL" id="CP158568">
    <property type="protein sequence ID" value="XBY44672.1"/>
    <property type="molecule type" value="Genomic_DNA"/>
</dbReference>
<evidence type="ECO:0000256" key="10">
    <source>
        <dbReference type="ARBA" id="ARBA00062718"/>
    </source>
</evidence>
<evidence type="ECO:0000256" key="3">
    <source>
        <dbReference type="ARBA" id="ARBA00022448"/>
    </source>
</evidence>
<dbReference type="InterPro" id="IPR043429">
    <property type="entry name" value="ArtM/GltK/GlnP/TcyL/YhdX-like"/>
</dbReference>
<evidence type="ECO:0000256" key="9">
    <source>
        <dbReference type="ARBA" id="ARBA00060298"/>
    </source>
</evidence>
<comment type="function">
    <text evidence="9">Part of the ABC transporter complex GltIJKL involved in glutamate and aspartate uptake. Probably responsible for the translocation of the substrate across the membrane.</text>
</comment>
<dbReference type="CDD" id="cd06261">
    <property type="entry name" value="TM_PBP2"/>
    <property type="match status" value="1"/>
</dbReference>
<evidence type="ECO:0000256" key="12">
    <source>
        <dbReference type="RuleBase" id="RU363032"/>
    </source>
</evidence>
<comment type="subunit">
    <text evidence="10">The complex is composed of two ATP-binding proteins (GltL), two transmembrane proteins (GltJ and GltK) and a solute-binding protein (GltI).</text>
</comment>
<comment type="subcellular location">
    <subcellularLocation>
        <location evidence="1">Cell inner membrane</location>
        <topology evidence="1">Multi-pass membrane protein</topology>
    </subcellularLocation>
    <subcellularLocation>
        <location evidence="12">Cell membrane</location>
        <topology evidence="12">Multi-pass membrane protein</topology>
    </subcellularLocation>
</comment>
<evidence type="ECO:0000256" key="2">
    <source>
        <dbReference type="ARBA" id="ARBA00010072"/>
    </source>
</evidence>
<dbReference type="Pfam" id="PF00528">
    <property type="entry name" value="BPD_transp_1"/>
    <property type="match status" value="1"/>
</dbReference>
<keyword evidence="5 12" id="KW-0812">Transmembrane</keyword>
<evidence type="ECO:0000313" key="14">
    <source>
        <dbReference type="EMBL" id="XBY44672.1"/>
    </source>
</evidence>
<evidence type="ECO:0000256" key="4">
    <source>
        <dbReference type="ARBA" id="ARBA00022475"/>
    </source>
</evidence>
<evidence type="ECO:0000256" key="6">
    <source>
        <dbReference type="ARBA" id="ARBA00022970"/>
    </source>
</evidence>
<reference evidence="14" key="1">
    <citation type="submission" date="2024-06" db="EMBL/GenBank/DDBJ databases">
        <title>Methylostella associata gen. nov., sp. nov., a novel Ancalomicrobiaceae-affiliated facultatively methylotrophic bacteria that feed on methanotrophs of the genus Methylococcus.</title>
        <authorList>
            <person name="Saltykova V."/>
            <person name="Danilova O.V."/>
            <person name="Oshkin I.Y."/>
            <person name="Belova S.E."/>
            <person name="Pimenov N.V."/>
            <person name="Dedysh S.N."/>
        </authorList>
    </citation>
    <scope>NUCLEOTIDE SEQUENCE</scope>
    <source>
        <strain evidence="14">S20</strain>
    </source>
</reference>
<dbReference type="GO" id="GO:0022857">
    <property type="term" value="F:transmembrane transporter activity"/>
    <property type="evidence" value="ECO:0007669"/>
    <property type="project" value="InterPro"/>
</dbReference>
<feature type="transmembrane region" description="Helical" evidence="12">
    <location>
        <begin position="190"/>
        <end position="209"/>
    </location>
</feature>
<dbReference type="SUPFAM" id="SSF161098">
    <property type="entry name" value="MetI-like"/>
    <property type="match status" value="1"/>
</dbReference>
<dbReference type="PANTHER" id="PTHR30614:SF1">
    <property type="entry name" value="GLUTAMATE_ASPARTATE IMPORT PERMEASE PROTEIN GLTK"/>
    <property type="match status" value="1"/>
</dbReference>